<evidence type="ECO:0000256" key="5">
    <source>
        <dbReference type="ARBA" id="ARBA00010485"/>
    </source>
</evidence>
<dbReference type="Gene3D" id="3.30.43.10">
    <property type="entry name" value="Uridine Diphospho-n-acetylenolpyruvylglucosamine Reductase, domain 2"/>
    <property type="match status" value="1"/>
</dbReference>
<sequence>MSFTVAPARFDGPGYTILEDAALNGRNTFRVAARANLLVDVRDSTALAEVLAFPLVRSLPLLPLGEGSNLLFTRDFPGVVLNLGTRGINVLEDDGDSALLHVAAGESWNDLVHWTLAKGFSGLENLVLIPGMVGAAPIQNIGAYGVEVCDVIHAVEAYDRRQGCIVRLGNADCRFAYRDSCFKHEPDRWIVTAVVLRLPRQGTLRTDYAGIGDELARMGVATPTATLIAEAVTRLRRRKLPDPAVIGNAGSFFKNPIVEAGVAQALKAAHPGMPAWPAGADHCKLSAAWLIESAGLKGFRQGDAGVSEQHALVLVNHGSATGAQLWDVAQHVQAGVQARFGVLLEPEPRVL</sequence>
<dbReference type="GO" id="GO:0008762">
    <property type="term" value="F:UDP-N-acetylmuramate dehydrogenase activity"/>
    <property type="evidence" value="ECO:0007669"/>
    <property type="project" value="UniProtKB-EC"/>
</dbReference>
<dbReference type="NCBIfam" id="NF010478">
    <property type="entry name" value="PRK13903.1"/>
    <property type="match status" value="1"/>
</dbReference>
<evidence type="ECO:0000256" key="18">
    <source>
        <dbReference type="ARBA" id="ARBA00031026"/>
    </source>
</evidence>
<dbReference type="Pfam" id="PF02873">
    <property type="entry name" value="MurB_C"/>
    <property type="match status" value="1"/>
</dbReference>
<comment type="subcellular location">
    <subcellularLocation>
        <location evidence="3 20">Cytoplasm</location>
    </subcellularLocation>
</comment>
<keyword evidence="15 20" id="KW-0560">Oxidoreductase</keyword>
<dbReference type="InterPro" id="IPR016167">
    <property type="entry name" value="FAD-bd_PCMH_sub1"/>
</dbReference>
<feature type="active site" description="Proton donor" evidence="20">
    <location>
        <position position="251"/>
    </location>
</feature>
<dbReference type="InterPro" id="IPR011601">
    <property type="entry name" value="MurB_C"/>
</dbReference>
<evidence type="ECO:0000256" key="11">
    <source>
        <dbReference type="ARBA" id="ARBA00022827"/>
    </source>
</evidence>
<evidence type="ECO:0000256" key="1">
    <source>
        <dbReference type="ARBA" id="ARBA00001974"/>
    </source>
</evidence>
<keyword evidence="12 20" id="KW-0521">NADP</keyword>
<dbReference type="Pfam" id="PF01565">
    <property type="entry name" value="FAD_binding_4"/>
    <property type="match status" value="1"/>
</dbReference>
<accession>A0ABY6BK43</accession>
<evidence type="ECO:0000256" key="14">
    <source>
        <dbReference type="ARBA" id="ARBA00022984"/>
    </source>
</evidence>
<dbReference type="EC" id="1.3.1.98" evidence="6 20"/>
<gene>
    <name evidence="20 22" type="primary">murB</name>
    <name evidence="22" type="ORF">N4264_09065</name>
</gene>
<dbReference type="NCBIfam" id="NF000755">
    <property type="entry name" value="PRK00046.1"/>
    <property type="match status" value="1"/>
</dbReference>
<comment type="catalytic activity">
    <reaction evidence="19 20">
        <text>UDP-N-acetyl-alpha-D-muramate + NADP(+) = UDP-N-acetyl-3-O-(1-carboxyvinyl)-alpha-D-glucosamine + NADPH + H(+)</text>
        <dbReference type="Rhea" id="RHEA:12248"/>
        <dbReference type="ChEBI" id="CHEBI:15378"/>
        <dbReference type="ChEBI" id="CHEBI:57783"/>
        <dbReference type="ChEBI" id="CHEBI:58349"/>
        <dbReference type="ChEBI" id="CHEBI:68483"/>
        <dbReference type="ChEBI" id="CHEBI:70757"/>
        <dbReference type="EC" id="1.3.1.98"/>
    </reaction>
</comment>
<proteinExistence type="inferred from homology"/>
<evidence type="ECO:0000256" key="16">
    <source>
        <dbReference type="ARBA" id="ARBA00023306"/>
    </source>
</evidence>
<evidence type="ECO:0000256" key="17">
    <source>
        <dbReference type="ARBA" id="ARBA00023316"/>
    </source>
</evidence>
<dbReference type="PROSITE" id="PS51387">
    <property type="entry name" value="FAD_PCMH"/>
    <property type="match status" value="1"/>
</dbReference>
<evidence type="ECO:0000256" key="15">
    <source>
        <dbReference type="ARBA" id="ARBA00023002"/>
    </source>
</evidence>
<dbReference type="EMBL" id="CP104694">
    <property type="protein sequence ID" value="UXI69763.1"/>
    <property type="molecule type" value="Genomic_DNA"/>
</dbReference>
<dbReference type="InterPro" id="IPR016166">
    <property type="entry name" value="FAD-bd_PCMH"/>
</dbReference>
<keyword evidence="9 20" id="KW-0132">Cell division</keyword>
<protein>
    <recommendedName>
        <fullName evidence="7 20">UDP-N-acetylenolpyruvoylglucosamine reductase</fullName>
        <ecNumber evidence="6 20">1.3.1.98</ecNumber>
    </recommendedName>
    <alternativeName>
        <fullName evidence="18 20">UDP-N-acetylmuramate dehydrogenase</fullName>
    </alternativeName>
</protein>
<evidence type="ECO:0000256" key="13">
    <source>
        <dbReference type="ARBA" id="ARBA00022960"/>
    </source>
</evidence>
<evidence type="ECO:0000256" key="8">
    <source>
        <dbReference type="ARBA" id="ARBA00022490"/>
    </source>
</evidence>
<name>A0ABY6BK43_9GAMM</name>
<organism evidence="22 23">
    <name type="scientific">Tahibacter amnicola</name>
    <dbReference type="NCBI Taxonomy" id="2976241"/>
    <lineage>
        <taxon>Bacteria</taxon>
        <taxon>Pseudomonadati</taxon>
        <taxon>Pseudomonadota</taxon>
        <taxon>Gammaproteobacteria</taxon>
        <taxon>Lysobacterales</taxon>
        <taxon>Rhodanobacteraceae</taxon>
        <taxon>Tahibacter</taxon>
    </lineage>
</organism>
<dbReference type="PANTHER" id="PTHR21071:SF4">
    <property type="entry name" value="UDP-N-ACETYLENOLPYRUVOYLGLUCOSAMINE REDUCTASE"/>
    <property type="match status" value="1"/>
</dbReference>
<evidence type="ECO:0000313" key="22">
    <source>
        <dbReference type="EMBL" id="UXI69763.1"/>
    </source>
</evidence>
<dbReference type="SUPFAM" id="SSF56176">
    <property type="entry name" value="FAD-binding/transporter-associated domain-like"/>
    <property type="match status" value="1"/>
</dbReference>
<evidence type="ECO:0000256" key="19">
    <source>
        <dbReference type="ARBA" id="ARBA00048914"/>
    </source>
</evidence>
<dbReference type="InterPro" id="IPR003170">
    <property type="entry name" value="MurB"/>
</dbReference>
<evidence type="ECO:0000313" key="23">
    <source>
        <dbReference type="Proteomes" id="UP001064632"/>
    </source>
</evidence>
<keyword evidence="17 20" id="KW-0961">Cell wall biogenesis/degradation</keyword>
<comment type="similarity">
    <text evidence="5 20">Belongs to the MurB family.</text>
</comment>
<dbReference type="Gene3D" id="3.90.78.10">
    <property type="entry name" value="UDP-N-acetylenolpyruvoylglucosamine reductase, C-terminal domain"/>
    <property type="match status" value="1"/>
</dbReference>
<dbReference type="InterPro" id="IPR006094">
    <property type="entry name" value="Oxid_FAD_bind_N"/>
</dbReference>
<dbReference type="NCBIfam" id="TIGR00179">
    <property type="entry name" value="murB"/>
    <property type="match status" value="1"/>
</dbReference>
<comment type="pathway">
    <text evidence="4 20">Cell wall biogenesis; peptidoglycan biosynthesis.</text>
</comment>
<dbReference type="Gene3D" id="3.30.465.10">
    <property type="match status" value="1"/>
</dbReference>
<evidence type="ECO:0000256" key="2">
    <source>
        <dbReference type="ARBA" id="ARBA00003921"/>
    </source>
</evidence>
<reference evidence="22" key="1">
    <citation type="submission" date="2022-09" db="EMBL/GenBank/DDBJ databases">
        <title>Tahibacter sp. nov., isolated from a fresh water.</title>
        <authorList>
            <person name="Baek J.H."/>
            <person name="Lee J.K."/>
            <person name="Kim J.M."/>
            <person name="Jeon C.O."/>
        </authorList>
    </citation>
    <scope>NUCLEOTIDE SEQUENCE</scope>
    <source>
        <strain evidence="22">W38</strain>
    </source>
</reference>
<dbReference type="InterPro" id="IPR016169">
    <property type="entry name" value="FAD-bd_PCMH_sub2"/>
</dbReference>
<evidence type="ECO:0000256" key="7">
    <source>
        <dbReference type="ARBA" id="ARBA00015188"/>
    </source>
</evidence>
<dbReference type="HAMAP" id="MF_00037">
    <property type="entry name" value="MurB"/>
    <property type="match status" value="1"/>
</dbReference>
<feature type="active site" evidence="20">
    <location>
        <position position="178"/>
    </location>
</feature>
<dbReference type="InterPro" id="IPR036318">
    <property type="entry name" value="FAD-bd_PCMH-like_sf"/>
</dbReference>
<dbReference type="InterPro" id="IPR036635">
    <property type="entry name" value="MurB_C_sf"/>
</dbReference>
<feature type="domain" description="FAD-binding PCMH-type" evidence="21">
    <location>
        <begin position="31"/>
        <end position="201"/>
    </location>
</feature>
<evidence type="ECO:0000256" key="3">
    <source>
        <dbReference type="ARBA" id="ARBA00004496"/>
    </source>
</evidence>
<evidence type="ECO:0000256" key="4">
    <source>
        <dbReference type="ARBA" id="ARBA00004752"/>
    </source>
</evidence>
<keyword evidence="13 20" id="KW-0133">Cell shape</keyword>
<evidence type="ECO:0000256" key="12">
    <source>
        <dbReference type="ARBA" id="ARBA00022857"/>
    </source>
</evidence>
<keyword evidence="10 20" id="KW-0285">Flavoprotein</keyword>
<dbReference type="SUPFAM" id="SSF56194">
    <property type="entry name" value="Uridine diphospho-N-Acetylenolpyruvylglucosamine reductase, MurB, C-terminal domain"/>
    <property type="match status" value="1"/>
</dbReference>
<evidence type="ECO:0000259" key="21">
    <source>
        <dbReference type="PROSITE" id="PS51387"/>
    </source>
</evidence>
<evidence type="ECO:0000256" key="10">
    <source>
        <dbReference type="ARBA" id="ARBA00022630"/>
    </source>
</evidence>
<keyword evidence="8 20" id="KW-0963">Cytoplasm</keyword>
<keyword evidence="14 20" id="KW-0573">Peptidoglycan synthesis</keyword>
<dbReference type="RefSeq" id="WP_261696716.1">
    <property type="nucleotide sequence ID" value="NZ_CP104694.1"/>
</dbReference>
<dbReference type="Proteomes" id="UP001064632">
    <property type="component" value="Chromosome"/>
</dbReference>
<dbReference type="PANTHER" id="PTHR21071">
    <property type="entry name" value="UDP-N-ACETYLENOLPYRUVOYLGLUCOSAMINE REDUCTASE"/>
    <property type="match status" value="1"/>
</dbReference>
<feature type="active site" evidence="20">
    <location>
        <position position="347"/>
    </location>
</feature>
<evidence type="ECO:0000256" key="9">
    <source>
        <dbReference type="ARBA" id="ARBA00022618"/>
    </source>
</evidence>
<evidence type="ECO:0000256" key="20">
    <source>
        <dbReference type="HAMAP-Rule" id="MF_00037"/>
    </source>
</evidence>
<evidence type="ECO:0000256" key="6">
    <source>
        <dbReference type="ARBA" id="ARBA00012518"/>
    </source>
</evidence>
<keyword evidence="23" id="KW-1185">Reference proteome</keyword>
<comment type="cofactor">
    <cofactor evidence="1 20">
        <name>FAD</name>
        <dbReference type="ChEBI" id="CHEBI:57692"/>
    </cofactor>
</comment>
<keyword evidence="11 20" id="KW-0274">FAD</keyword>
<comment type="function">
    <text evidence="2 20">Cell wall formation.</text>
</comment>
<keyword evidence="16 20" id="KW-0131">Cell cycle</keyword>